<organism evidence="1 2">
    <name type="scientific">Panagrolaimus sp. JU765</name>
    <dbReference type="NCBI Taxonomy" id="591449"/>
    <lineage>
        <taxon>Eukaryota</taxon>
        <taxon>Metazoa</taxon>
        <taxon>Ecdysozoa</taxon>
        <taxon>Nematoda</taxon>
        <taxon>Chromadorea</taxon>
        <taxon>Rhabditida</taxon>
        <taxon>Tylenchina</taxon>
        <taxon>Panagrolaimomorpha</taxon>
        <taxon>Panagrolaimoidea</taxon>
        <taxon>Panagrolaimidae</taxon>
        <taxon>Panagrolaimus</taxon>
    </lineage>
</organism>
<evidence type="ECO:0000313" key="2">
    <source>
        <dbReference type="WBParaSite" id="JU765_v2.g1923.t1"/>
    </source>
</evidence>
<evidence type="ECO:0000313" key="1">
    <source>
        <dbReference type="Proteomes" id="UP000887576"/>
    </source>
</evidence>
<proteinExistence type="predicted"/>
<dbReference type="WBParaSite" id="JU765_v2.g1923.t1">
    <property type="protein sequence ID" value="JU765_v2.g1923.t1"/>
    <property type="gene ID" value="JU765_v2.g1923"/>
</dbReference>
<reference evidence="2" key="1">
    <citation type="submission" date="2022-11" db="UniProtKB">
        <authorList>
            <consortium name="WormBaseParasite"/>
        </authorList>
    </citation>
    <scope>IDENTIFICATION</scope>
</reference>
<protein>
    <submittedName>
        <fullName evidence="2">Uncharacterized protein</fullName>
    </submittedName>
</protein>
<sequence length="95" mass="10476">MFFCVVVAAANPDLDYDEMSYAIPVKSSSFIVPRPLMPSAYNRVNTHNDNKSEHVPQPIPPPKANIPQNKSTPDQPIEGNGIPQNIPTPSLKRSH</sequence>
<accession>A0AC34QTN9</accession>
<dbReference type="Proteomes" id="UP000887576">
    <property type="component" value="Unplaced"/>
</dbReference>
<name>A0AC34QTN9_9BILA</name>